<reference evidence="1 2" key="1">
    <citation type="submission" date="2024-01" db="EMBL/GenBank/DDBJ databases">
        <title>The genomes of 5 underutilized Papilionoideae crops provide insights into root nodulation and disease resistance.</title>
        <authorList>
            <person name="Yuan L."/>
        </authorList>
    </citation>
    <scope>NUCLEOTIDE SEQUENCE [LARGE SCALE GENOMIC DNA]</scope>
    <source>
        <strain evidence="1">LY-2023</strain>
        <tissue evidence="1">Leaf</tissue>
    </source>
</reference>
<dbReference type="AlphaFoldDB" id="A0AAN9PEG0"/>
<comment type="caution">
    <text evidence="1">The sequence shown here is derived from an EMBL/GenBank/DDBJ whole genome shotgun (WGS) entry which is preliminary data.</text>
</comment>
<gene>
    <name evidence="1" type="ORF">RJT34_17313</name>
</gene>
<sequence length="397" mass="45106">MGNCVAHLSQPRKILFIETEKELIGIKFNDLFTQPEWNGGANVGFAPVFYRLNLLKSIKGKSIVGMKHVTLNANVYLLGGETLNSEAAALDRNYVSNNPNSYIGSSNRVFRLSVEQNKFSVKTTSHIKNLLYGKCSPMVEKINGKIYVLEGAPYLRNHNLNGPFEVYDPREEYFSMLACPPPYLSDPQGTIIGHFILGNKFIVFERKFDGGMGGYSYDTRRANEWVVLHPNVIASFMSMGSSLLPIGGICVSFFPQLRNNGMELFLTREGIEEGYALVVNSTSGSLMYYQSLMEVFRQRFPCTSSGQRIHLNNGRNYFFALSHNLLCAIWVAFDHDRLLRLFITTFELELSLNPRIRVSPHHPTQTQILNARNIHNWDYVVPNDEAYSSRIFDTFLH</sequence>
<dbReference type="InterPro" id="IPR015915">
    <property type="entry name" value="Kelch-typ_b-propeller"/>
</dbReference>
<dbReference type="EMBL" id="JAYKXN010000004">
    <property type="protein sequence ID" value="KAK7294424.1"/>
    <property type="molecule type" value="Genomic_DNA"/>
</dbReference>
<dbReference type="Gene3D" id="2.120.10.80">
    <property type="entry name" value="Kelch-type beta propeller"/>
    <property type="match status" value="1"/>
</dbReference>
<accession>A0AAN9PEG0</accession>
<evidence type="ECO:0000313" key="1">
    <source>
        <dbReference type="EMBL" id="KAK7294424.1"/>
    </source>
</evidence>
<name>A0AAN9PEG0_CLITE</name>
<proteinExistence type="predicted"/>
<keyword evidence="2" id="KW-1185">Reference proteome</keyword>
<dbReference type="SUPFAM" id="SSF117281">
    <property type="entry name" value="Kelch motif"/>
    <property type="match status" value="1"/>
</dbReference>
<dbReference type="Proteomes" id="UP001359559">
    <property type="component" value="Unassembled WGS sequence"/>
</dbReference>
<organism evidence="1 2">
    <name type="scientific">Clitoria ternatea</name>
    <name type="common">Butterfly pea</name>
    <dbReference type="NCBI Taxonomy" id="43366"/>
    <lineage>
        <taxon>Eukaryota</taxon>
        <taxon>Viridiplantae</taxon>
        <taxon>Streptophyta</taxon>
        <taxon>Embryophyta</taxon>
        <taxon>Tracheophyta</taxon>
        <taxon>Spermatophyta</taxon>
        <taxon>Magnoliopsida</taxon>
        <taxon>eudicotyledons</taxon>
        <taxon>Gunneridae</taxon>
        <taxon>Pentapetalae</taxon>
        <taxon>rosids</taxon>
        <taxon>fabids</taxon>
        <taxon>Fabales</taxon>
        <taxon>Fabaceae</taxon>
        <taxon>Papilionoideae</taxon>
        <taxon>50 kb inversion clade</taxon>
        <taxon>NPAAA clade</taxon>
        <taxon>indigoferoid/millettioid clade</taxon>
        <taxon>Phaseoleae</taxon>
        <taxon>Clitoria</taxon>
    </lineage>
</organism>
<evidence type="ECO:0000313" key="2">
    <source>
        <dbReference type="Proteomes" id="UP001359559"/>
    </source>
</evidence>
<protein>
    <submittedName>
        <fullName evidence="1">Uncharacterized protein</fullName>
    </submittedName>
</protein>